<gene>
    <name evidence="2" type="primary">hypC</name>
    <name evidence="2" type="ORF">COT52_02615</name>
</gene>
<evidence type="ECO:0000313" key="3">
    <source>
        <dbReference type="Proteomes" id="UP000231414"/>
    </source>
</evidence>
<evidence type="ECO:0000313" key="2">
    <source>
        <dbReference type="EMBL" id="PIS20651.1"/>
    </source>
</evidence>
<dbReference type="EMBL" id="PEYW01000038">
    <property type="protein sequence ID" value="PIS20651.1"/>
    <property type="molecule type" value="Genomic_DNA"/>
</dbReference>
<dbReference type="GO" id="GO:0005506">
    <property type="term" value="F:iron ion binding"/>
    <property type="evidence" value="ECO:0007669"/>
    <property type="project" value="TreeGrafter"/>
</dbReference>
<dbReference type="GO" id="GO:0051604">
    <property type="term" value="P:protein maturation"/>
    <property type="evidence" value="ECO:0007669"/>
    <property type="project" value="TreeGrafter"/>
</dbReference>
<reference evidence="3" key="1">
    <citation type="submission" date="2017-09" db="EMBL/GenBank/DDBJ databases">
        <title>Depth-based differentiation of microbial function through sediment-hosted aquifers and enrichment of novel symbionts in the deep terrestrial subsurface.</title>
        <authorList>
            <person name="Probst A.J."/>
            <person name="Ladd B."/>
            <person name="Jarett J.K."/>
            <person name="Geller-Mcgrath D.E."/>
            <person name="Sieber C.M.K."/>
            <person name="Emerson J.B."/>
            <person name="Anantharaman K."/>
            <person name="Thomas B.C."/>
            <person name="Malmstrom R."/>
            <person name="Stieglmeier M."/>
            <person name="Klingl A."/>
            <person name="Woyke T."/>
            <person name="Ryan C.M."/>
            <person name="Banfield J.F."/>
        </authorList>
    </citation>
    <scope>NUCLEOTIDE SEQUENCE [LARGE SCALE GENOMIC DNA]</scope>
</reference>
<comment type="similarity">
    <text evidence="1">Belongs to the HupF/HypC family.</text>
</comment>
<dbReference type="GO" id="GO:1902670">
    <property type="term" value="F:carbon dioxide binding"/>
    <property type="evidence" value="ECO:0007669"/>
    <property type="project" value="TreeGrafter"/>
</dbReference>
<dbReference type="PANTHER" id="PTHR35177">
    <property type="entry name" value="HYDROGENASE MATURATION FACTOR HYBG"/>
    <property type="match status" value="1"/>
</dbReference>
<feature type="non-terminal residue" evidence="2">
    <location>
        <position position="1"/>
    </location>
</feature>
<name>A0A2H0X725_UNCKA</name>
<dbReference type="Pfam" id="PF01455">
    <property type="entry name" value="HupF_HypC"/>
    <property type="match status" value="1"/>
</dbReference>
<dbReference type="NCBIfam" id="TIGR00074">
    <property type="entry name" value="hypC_hupF"/>
    <property type="match status" value="1"/>
</dbReference>
<dbReference type="Gene3D" id="2.30.30.140">
    <property type="match status" value="1"/>
</dbReference>
<proteinExistence type="inferred from homology"/>
<organism evidence="2 3">
    <name type="scientific">candidate division WWE3 bacterium CG08_land_8_20_14_0_20_43_13</name>
    <dbReference type="NCBI Taxonomy" id="1975087"/>
    <lineage>
        <taxon>Bacteria</taxon>
        <taxon>Katanobacteria</taxon>
    </lineage>
</organism>
<dbReference type="PANTHER" id="PTHR35177:SF2">
    <property type="entry name" value="HYDROGENASE MATURATION FACTOR HYBG"/>
    <property type="match status" value="1"/>
</dbReference>
<dbReference type="InterPro" id="IPR001109">
    <property type="entry name" value="Hydrogenase_HupF/HypC"/>
</dbReference>
<comment type="caution">
    <text evidence="2">The sequence shown here is derived from an EMBL/GenBank/DDBJ whole genome shotgun (WGS) entry which is preliminary data.</text>
</comment>
<protein>
    <submittedName>
        <fullName evidence="2">HypC/HybG/HupF family hydrogenase formation chaperone</fullName>
    </submittedName>
</protein>
<dbReference type="Proteomes" id="UP000231414">
    <property type="component" value="Unassembled WGS sequence"/>
</dbReference>
<dbReference type="PRINTS" id="PR00445">
    <property type="entry name" value="HUPFHYPC"/>
</dbReference>
<sequence>MCLATPVKLIKINDDRGTVENNGQSYSVKLDLIDNPCVGDWLLCHADLAVNRLSEPEAQAVLALVGDSCDCGHHGQNMAKSA</sequence>
<accession>A0A2H0X725</accession>
<dbReference type="AlphaFoldDB" id="A0A2H0X725"/>
<dbReference type="SUPFAM" id="SSF159127">
    <property type="entry name" value="HupF/HypC-like"/>
    <property type="match status" value="1"/>
</dbReference>
<evidence type="ECO:0000256" key="1">
    <source>
        <dbReference type="ARBA" id="ARBA00006018"/>
    </source>
</evidence>